<dbReference type="InterPro" id="IPR036388">
    <property type="entry name" value="WH-like_DNA-bd_sf"/>
</dbReference>
<proteinExistence type="inferred from homology"/>
<dbReference type="Gene3D" id="1.10.10.10">
    <property type="entry name" value="Winged helix-like DNA-binding domain superfamily/Winged helix DNA-binding domain"/>
    <property type="match status" value="1"/>
</dbReference>
<dbReference type="GO" id="GO:0006352">
    <property type="term" value="P:DNA-templated transcription initiation"/>
    <property type="evidence" value="ECO:0007669"/>
    <property type="project" value="InterPro"/>
</dbReference>
<keyword evidence="5" id="KW-0804">Transcription</keyword>
<dbReference type="InterPro" id="IPR039425">
    <property type="entry name" value="RNA_pol_sigma-70-like"/>
</dbReference>
<evidence type="ECO:0000256" key="2">
    <source>
        <dbReference type="ARBA" id="ARBA00023015"/>
    </source>
</evidence>
<comment type="similarity">
    <text evidence="1">Belongs to the sigma-70 factor family. ECF subfamily.</text>
</comment>
<dbReference type="Gene3D" id="1.10.1740.10">
    <property type="match status" value="1"/>
</dbReference>
<keyword evidence="2" id="KW-0805">Transcription regulation</keyword>
<keyword evidence="3" id="KW-0731">Sigma factor</keyword>
<accession>A0A934X060</accession>
<gene>
    <name evidence="8" type="ORF">JKA74_13285</name>
</gene>
<sequence length="186" mass="22008">MPVTHHPIVMSEEIYFKNTFLSQKNKLYRFAFFFLKETDEAKDATQETLIKIWDKREEWHKVENPDAWSMQIIKNNCLDRLRKTKTVQKHQANLNFAQSTDQNPGTISIWQDQWKLLQQVLNQLSDKQKAVFILREIEGNSYQEIAESLEISEAQVKSDLFRSRKYLKETMLKINNHGIGTTRTMA</sequence>
<dbReference type="NCBIfam" id="TIGR02937">
    <property type="entry name" value="sigma70-ECF"/>
    <property type="match status" value="1"/>
</dbReference>
<dbReference type="PANTHER" id="PTHR43133:SF8">
    <property type="entry name" value="RNA POLYMERASE SIGMA FACTOR HI_1459-RELATED"/>
    <property type="match status" value="1"/>
</dbReference>
<comment type="caution">
    <text evidence="8">The sequence shown here is derived from an EMBL/GenBank/DDBJ whole genome shotgun (WGS) entry which is preliminary data.</text>
</comment>
<evidence type="ECO:0000259" key="6">
    <source>
        <dbReference type="Pfam" id="PF04542"/>
    </source>
</evidence>
<evidence type="ECO:0000259" key="7">
    <source>
        <dbReference type="Pfam" id="PF08281"/>
    </source>
</evidence>
<dbReference type="Proteomes" id="UP000611723">
    <property type="component" value="Unassembled WGS sequence"/>
</dbReference>
<dbReference type="AlphaFoldDB" id="A0A934X060"/>
<keyword evidence="4" id="KW-0238">DNA-binding</keyword>
<dbReference type="InterPro" id="IPR007627">
    <property type="entry name" value="RNA_pol_sigma70_r2"/>
</dbReference>
<evidence type="ECO:0000313" key="8">
    <source>
        <dbReference type="EMBL" id="MBK6266010.1"/>
    </source>
</evidence>
<evidence type="ECO:0000313" key="9">
    <source>
        <dbReference type="Proteomes" id="UP000611723"/>
    </source>
</evidence>
<dbReference type="InterPro" id="IPR013249">
    <property type="entry name" value="RNA_pol_sigma70_r4_t2"/>
</dbReference>
<feature type="domain" description="RNA polymerase sigma factor 70 region 4 type 2" evidence="7">
    <location>
        <begin position="116"/>
        <end position="167"/>
    </location>
</feature>
<dbReference type="CDD" id="cd06171">
    <property type="entry name" value="Sigma70_r4"/>
    <property type="match status" value="1"/>
</dbReference>
<feature type="domain" description="RNA polymerase sigma-70 region 2" evidence="6">
    <location>
        <begin position="24"/>
        <end position="85"/>
    </location>
</feature>
<dbReference type="Pfam" id="PF04542">
    <property type="entry name" value="Sigma70_r2"/>
    <property type="match status" value="1"/>
</dbReference>
<evidence type="ECO:0000256" key="3">
    <source>
        <dbReference type="ARBA" id="ARBA00023082"/>
    </source>
</evidence>
<dbReference type="GO" id="GO:0003677">
    <property type="term" value="F:DNA binding"/>
    <property type="evidence" value="ECO:0007669"/>
    <property type="project" value="UniProtKB-KW"/>
</dbReference>
<dbReference type="Pfam" id="PF08281">
    <property type="entry name" value="Sigma70_r4_2"/>
    <property type="match status" value="1"/>
</dbReference>
<dbReference type="InterPro" id="IPR014284">
    <property type="entry name" value="RNA_pol_sigma-70_dom"/>
</dbReference>
<name>A0A934X060_9BACT</name>
<evidence type="ECO:0000256" key="5">
    <source>
        <dbReference type="ARBA" id="ARBA00023163"/>
    </source>
</evidence>
<dbReference type="EMBL" id="JAEQBW010000006">
    <property type="protein sequence ID" value="MBK6266010.1"/>
    <property type="molecule type" value="Genomic_DNA"/>
</dbReference>
<dbReference type="RefSeq" id="WP_201431694.1">
    <property type="nucleotide sequence ID" value="NZ_JAEQBW010000006.1"/>
</dbReference>
<organism evidence="8 9">
    <name type="scientific">Marivirga aurantiaca</name>
    <dbReference type="NCBI Taxonomy" id="2802615"/>
    <lineage>
        <taxon>Bacteria</taxon>
        <taxon>Pseudomonadati</taxon>
        <taxon>Bacteroidota</taxon>
        <taxon>Cytophagia</taxon>
        <taxon>Cytophagales</taxon>
        <taxon>Marivirgaceae</taxon>
        <taxon>Marivirga</taxon>
    </lineage>
</organism>
<dbReference type="InterPro" id="IPR013325">
    <property type="entry name" value="RNA_pol_sigma_r2"/>
</dbReference>
<protein>
    <submittedName>
        <fullName evidence="8">RNA polymerase sigma factor</fullName>
    </submittedName>
</protein>
<dbReference type="PANTHER" id="PTHR43133">
    <property type="entry name" value="RNA POLYMERASE ECF-TYPE SIGMA FACTO"/>
    <property type="match status" value="1"/>
</dbReference>
<evidence type="ECO:0000256" key="4">
    <source>
        <dbReference type="ARBA" id="ARBA00023125"/>
    </source>
</evidence>
<dbReference type="GO" id="GO:0016987">
    <property type="term" value="F:sigma factor activity"/>
    <property type="evidence" value="ECO:0007669"/>
    <property type="project" value="UniProtKB-KW"/>
</dbReference>
<reference evidence="8" key="1">
    <citation type="submission" date="2021-01" db="EMBL/GenBank/DDBJ databases">
        <title>Marivirga aurantiaca sp. nov., isolated from intertidal surface sediments.</title>
        <authorList>
            <person name="Zhang M."/>
        </authorList>
    </citation>
    <scope>NUCLEOTIDE SEQUENCE</scope>
    <source>
        <strain evidence="8">S37H4</strain>
    </source>
</reference>
<dbReference type="SUPFAM" id="SSF88946">
    <property type="entry name" value="Sigma2 domain of RNA polymerase sigma factors"/>
    <property type="match status" value="1"/>
</dbReference>
<dbReference type="SUPFAM" id="SSF88659">
    <property type="entry name" value="Sigma3 and sigma4 domains of RNA polymerase sigma factors"/>
    <property type="match status" value="1"/>
</dbReference>
<dbReference type="InterPro" id="IPR013324">
    <property type="entry name" value="RNA_pol_sigma_r3/r4-like"/>
</dbReference>
<evidence type="ECO:0000256" key="1">
    <source>
        <dbReference type="ARBA" id="ARBA00010641"/>
    </source>
</evidence>
<keyword evidence="9" id="KW-1185">Reference proteome</keyword>